<dbReference type="Pfam" id="PF01315">
    <property type="entry name" value="Ald_Xan_dh_C"/>
    <property type="match status" value="1"/>
</dbReference>
<dbReference type="EMBL" id="VFPA01000001">
    <property type="protein sequence ID" value="TQM13337.1"/>
    <property type="molecule type" value="Genomic_DNA"/>
</dbReference>
<reference evidence="4 5" key="1">
    <citation type="submission" date="2019-06" db="EMBL/GenBank/DDBJ databases">
        <title>Sequencing the genomes of 1000 actinobacteria strains.</title>
        <authorList>
            <person name="Klenk H.-P."/>
        </authorList>
    </citation>
    <scope>NUCLEOTIDE SEQUENCE [LARGE SCALE GENOMIC DNA]</scope>
    <source>
        <strain evidence="4 5">DSM 45301</strain>
    </source>
</reference>
<dbReference type="PANTHER" id="PTHR11908:SF132">
    <property type="entry name" value="ALDEHYDE OXIDASE 1-RELATED"/>
    <property type="match status" value="1"/>
</dbReference>
<dbReference type="PANTHER" id="PTHR11908">
    <property type="entry name" value="XANTHINE DEHYDROGENASE"/>
    <property type="match status" value="1"/>
</dbReference>
<dbReference type="GO" id="GO:0005506">
    <property type="term" value="F:iron ion binding"/>
    <property type="evidence" value="ECO:0007669"/>
    <property type="project" value="InterPro"/>
</dbReference>
<gene>
    <name evidence="4" type="ORF">FB558_0069</name>
</gene>
<dbReference type="AlphaFoldDB" id="A0A543DVI6"/>
<dbReference type="InterPro" id="IPR000674">
    <property type="entry name" value="Ald_Oxase/Xan_DH_a/b"/>
</dbReference>
<dbReference type="GO" id="GO:0016491">
    <property type="term" value="F:oxidoreductase activity"/>
    <property type="evidence" value="ECO:0007669"/>
    <property type="project" value="UniProtKB-KW"/>
</dbReference>
<evidence type="ECO:0000259" key="3">
    <source>
        <dbReference type="SMART" id="SM01008"/>
    </source>
</evidence>
<protein>
    <submittedName>
        <fullName evidence="4">Carbon-monoxide dehydrogenase large subunit</fullName>
    </submittedName>
</protein>
<dbReference type="InterPro" id="IPR046867">
    <property type="entry name" value="AldOxase/xan_DH_MoCoBD2"/>
</dbReference>
<keyword evidence="5" id="KW-1185">Reference proteome</keyword>
<dbReference type="InterPro" id="IPR037165">
    <property type="entry name" value="AldOxase/xan_DH_Mopterin-bd_sf"/>
</dbReference>
<organism evidence="4 5">
    <name type="scientific">Pseudonocardia kunmingensis</name>
    <dbReference type="NCBI Taxonomy" id="630975"/>
    <lineage>
        <taxon>Bacteria</taxon>
        <taxon>Bacillati</taxon>
        <taxon>Actinomycetota</taxon>
        <taxon>Actinomycetes</taxon>
        <taxon>Pseudonocardiales</taxon>
        <taxon>Pseudonocardiaceae</taxon>
        <taxon>Pseudonocardia</taxon>
    </lineage>
</organism>
<dbReference type="SMART" id="SM01008">
    <property type="entry name" value="Ald_Xan_dh_C"/>
    <property type="match status" value="1"/>
</dbReference>
<dbReference type="InterPro" id="IPR036856">
    <property type="entry name" value="Ald_Oxase/Xan_DH_a/b_sf"/>
</dbReference>
<evidence type="ECO:0000313" key="4">
    <source>
        <dbReference type="EMBL" id="TQM13337.1"/>
    </source>
</evidence>
<evidence type="ECO:0000256" key="2">
    <source>
        <dbReference type="ARBA" id="ARBA00023002"/>
    </source>
</evidence>
<keyword evidence="2" id="KW-0560">Oxidoreductase</keyword>
<dbReference type="Gene3D" id="3.90.1170.50">
    <property type="entry name" value="Aldehyde oxidase/xanthine dehydrogenase, a/b hammerhead"/>
    <property type="match status" value="1"/>
</dbReference>
<keyword evidence="1" id="KW-0500">Molybdenum</keyword>
<dbReference type="SUPFAM" id="SSF54665">
    <property type="entry name" value="CO dehydrogenase molybdoprotein N-domain-like"/>
    <property type="match status" value="1"/>
</dbReference>
<evidence type="ECO:0000313" key="5">
    <source>
        <dbReference type="Proteomes" id="UP000315677"/>
    </source>
</evidence>
<dbReference type="Pfam" id="PF20256">
    <property type="entry name" value="MoCoBD_2"/>
    <property type="match status" value="1"/>
</dbReference>
<dbReference type="InterPro" id="IPR016208">
    <property type="entry name" value="Ald_Oxase/xanthine_DH-like"/>
</dbReference>
<name>A0A543DVI6_9PSEU</name>
<evidence type="ECO:0000256" key="1">
    <source>
        <dbReference type="ARBA" id="ARBA00022505"/>
    </source>
</evidence>
<accession>A0A543DVI6</accession>
<proteinExistence type="predicted"/>
<feature type="domain" description="Aldehyde oxidase/xanthine dehydrogenase a/b hammerhead" evidence="3">
    <location>
        <begin position="29"/>
        <end position="143"/>
    </location>
</feature>
<dbReference type="Pfam" id="PF02738">
    <property type="entry name" value="MoCoBD_1"/>
    <property type="match status" value="1"/>
</dbReference>
<dbReference type="InterPro" id="IPR008274">
    <property type="entry name" value="AldOxase/xan_DH_MoCoBD1"/>
</dbReference>
<dbReference type="Gene3D" id="3.30.365.10">
    <property type="entry name" value="Aldehyde oxidase/xanthine dehydrogenase, molybdopterin binding domain"/>
    <property type="match status" value="4"/>
</dbReference>
<dbReference type="Proteomes" id="UP000315677">
    <property type="component" value="Unassembled WGS sequence"/>
</dbReference>
<sequence>MVEVMPPQLRREAQLGQRVGRHEDAQLLRGYARFLDDIEPAHALHMAVGRSPFPHARIVSVDVSEAAALDGVEHILVGSEVARCTKPLTRLRPIKEVPLLSYWAMAPDVALFEGQPVVSVAATSRRVAEDALELIDIDYEPIEQRVDVRGAVSADAPGLHDGVEGNLLATTTRRTGDPELALALSDVVIEDTFEINRVIALPMEGRGIIAEFVPGSGELLVHVSSQVPHLVRKQLAEILDLDEGKVRVQSPNVGGGFGLKLGVYPEDLIASLHSMATRRPVKWVEDRIEHFRSSTHAREARHVAKLGATRDGTVRVLTDTLTIDMGAYHSPFGPPSSATVTLTGPYLVESCYAERQIVATNKAPVGAYRGYGAPESNFVCELLMERMARELGIDPLQFRLQNMIRPEQLPFETPSGAIYDGGDYPACLQLAADAIDYDRLRTRDRVPDGNGRLRGVGLAAFIEKTGYPSSKWLGKEGAAFGAYESVTLRGTRSGTIDCYTGITHFGQGGATALAQVVAEVMGVEHSQVHVHAGDTGASPGGSGSFSSRTMIANAGAGQQAAQQLSQQVLAIAAHLMGVESAQNLVISGQEVVDLVGSVEPIPLATVFQNAISGHDLPDGMEPGVEATAYFDPQASAYGSGAAACVVAVDPTTGEFEIERFVLTHDCGTQVNPTLVDGQVDGGLAQAFGAALMEELLYDPDSGQLINGTMMDYFAPSAADLPDWELEHLETPSPVTPLGVRGVGEAGTIPPAAAIANAISDALRDYNVSISRLPITPERVWQAIVDGQESGK</sequence>
<dbReference type="SUPFAM" id="SSF56003">
    <property type="entry name" value="Molybdenum cofactor-binding domain"/>
    <property type="match status" value="1"/>
</dbReference>
<comment type="caution">
    <text evidence="4">The sequence shown here is derived from an EMBL/GenBank/DDBJ whole genome shotgun (WGS) entry which is preliminary data.</text>
</comment>